<dbReference type="Gramene" id="ONK66602">
    <property type="protein sequence ID" value="ONK66602"/>
    <property type="gene ID" value="A4U43_C06F10060"/>
</dbReference>
<organism evidence="2 3">
    <name type="scientific">Asparagus officinalis</name>
    <name type="common">Garden asparagus</name>
    <dbReference type="NCBI Taxonomy" id="4686"/>
    <lineage>
        <taxon>Eukaryota</taxon>
        <taxon>Viridiplantae</taxon>
        <taxon>Streptophyta</taxon>
        <taxon>Embryophyta</taxon>
        <taxon>Tracheophyta</taxon>
        <taxon>Spermatophyta</taxon>
        <taxon>Magnoliopsida</taxon>
        <taxon>Liliopsida</taxon>
        <taxon>Asparagales</taxon>
        <taxon>Asparagaceae</taxon>
        <taxon>Asparagoideae</taxon>
        <taxon>Asparagus</taxon>
    </lineage>
</organism>
<proteinExistence type="predicted"/>
<evidence type="ECO:0000256" key="1">
    <source>
        <dbReference type="SAM" id="MobiDB-lite"/>
    </source>
</evidence>
<accession>A0A5P1EKV0</accession>
<evidence type="ECO:0000313" key="3">
    <source>
        <dbReference type="Proteomes" id="UP000243459"/>
    </source>
</evidence>
<keyword evidence="3" id="KW-1185">Reference proteome</keyword>
<evidence type="ECO:0000313" key="2">
    <source>
        <dbReference type="EMBL" id="ONK66602.1"/>
    </source>
</evidence>
<dbReference type="Proteomes" id="UP000243459">
    <property type="component" value="Chromosome 6"/>
</dbReference>
<protein>
    <submittedName>
        <fullName evidence="2">Uncharacterized protein</fullName>
    </submittedName>
</protein>
<feature type="compositionally biased region" description="Basic and acidic residues" evidence="1">
    <location>
        <begin position="12"/>
        <end position="24"/>
    </location>
</feature>
<feature type="region of interest" description="Disordered" evidence="1">
    <location>
        <begin position="1"/>
        <end position="24"/>
    </location>
</feature>
<sequence>MDVSDVLAELKQTTEKEEERYVEPNNKLKDQSILDSGMFNVQKEKDKVEEFHISEERIDLFLSKEDDSDREVVVEKSLLCSVVLEEDSATKEDDKVLQ</sequence>
<reference evidence="3" key="1">
    <citation type="journal article" date="2017" name="Nat. Commun.">
        <title>The asparagus genome sheds light on the origin and evolution of a young Y chromosome.</title>
        <authorList>
            <person name="Harkess A."/>
            <person name="Zhou J."/>
            <person name="Xu C."/>
            <person name="Bowers J.E."/>
            <person name="Van der Hulst R."/>
            <person name="Ayyampalayam S."/>
            <person name="Mercati F."/>
            <person name="Riccardi P."/>
            <person name="McKain M.R."/>
            <person name="Kakrana A."/>
            <person name="Tang H."/>
            <person name="Ray J."/>
            <person name="Groenendijk J."/>
            <person name="Arikit S."/>
            <person name="Mathioni S.M."/>
            <person name="Nakano M."/>
            <person name="Shan H."/>
            <person name="Telgmann-Rauber A."/>
            <person name="Kanno A."/>
            <person name="Yue Z."/>
            <person name="Chen H."/>
            <person name="Li W."/>
            <person name="Chen Y."/>
            <person name="Xu X."/>
            <person name="Zhang Y."/>
            <person name="Luo S."/>
            <person name="Chen H."/>
            <person name="Gao J."/>
            <person name="Mao Z."/>
            <person name="Pires J.C."/>
            <person name="Luo M."/>
            <person name="Kudrna D."/>
            <person name="Wing R.A."/>
            <person name="Meyers B.C."/>
            <person name="Yi K."/>
            <person name="Kong H."/>
            <person name="Lavrijsen P."/>
            <person name="Sunseri F."/>
            <person name="Falavigna A."/>
            <person name="Ye Y."/>
            <person name="Leebens-Mack J.H."/>
            <person name="Chen G."/>
        </authorList>
    </citation>
    <scope>NUCLEOTIDE SEQUENCE [LARGE SCALE GENOMIC DNA]</scope>
    <source>
        <strain evidence="3">cv. DH0086</strain>
    </source>
</reference>
<dbReference type="EMBL" id="CM007386">
    <property type="protein sequence ID" value="ONK66602.1"/>
    <property type="molecule type" value="Genomic_DNA"/>
</dbReference>
<name>A0A5P1EKV0_ASPOF</name>
<dbReference type="AlphaFoldDB" id="A0A5P1EKV0"/>
<gene>
    <name evidence="2" type="ORF">A4U43_C06F10060</name>
</gene>